<dbReference type="AlphaFoldDB" id="A0A1R3JA13"/>
<dbReference type="STRING" id="93759.A0A1R3JA13"/>
<dbReference type="Proteomes" id="UP000187203">
    <property type="component" value="Unassembled WGS sequence"/>
</dbReference>
<evidence type="ECO:0000313" key="2">
    <source>
        <dbReference type="Proteomes" id="UP000187203"/>
    </source>
</evidence>
<name>A0A1R3JA13_9ROSI</name>
<protein>
    <submittedName>
        <fullName evidence="1">Protein arginine N-methyltransferase 1.1-like protein</fullName>
    </submittedName>
</protein>
<keyword evidence="2" id="KW-1185">Reference proteome</keyword>
<dbReference type="EMBL" id="AWUE01016436">
    <property type="protein sequence ID" value="OMO91626.1"/>
    <property type="molecule type" value="Genomic_DNA"/>
</dbReference>
<organism evidence="1 2">
    <name type="scientific">Corchorus olitorius</name>
    <dbReference type="NCBI Taxonomy" id="93759"/>
    <lineage>
        <taxon>Eukaryota</taxon>
        <taxon>Viridiplantae</taxon>
        <taxon>Streptophyta</taxon>
        <taxon>Embryophyta</taxon>
        <taxon>Tracheophyta</taxon>
        <taxon>Spermatophyta</taxon>
        <taxon>Magnoliopsida</taxon>
        <taxon>eudicotyledons</taxon>
        <taxon>Gunneridae</taxon>
        <taxon>Pentapetalae</taxon>
        <taxon>rosids</taxon>
        <taxon>malvids</taxon>
        <taxon>Malvales</taxon>
        <taxon>Malvaceae</taxon>
        <taxon>Grewioideae</taxon>
        <taxon>Apeibeae</taxon>
        <taxon>Corchorus</taxon>
    </lineage>
</organism>
<dbReference type="OrthoDB" id="7848332at2759"/>
<evidence type="ECO:0000313" key="1">
    <source>
        <dbReference type="EMBL" id="OMO91626.1"/>
    </source>
</evidence>
<proteinExistence type="predicted"/>
<comment type="caution">
    <text evidence="1">The sequence shown here is derived from an EMBL/GenBank/DDBJ whole genome shotgun (WGS) entry which is preliminary data.</text>
</comment>
<sequence length="42" mass="4743">MACLMVDDGIVLPDKASLYLTAIEDAEYKDDKIECEHSRLLD</sequence>
<gene>
    <name evidence="1" type="ORF">COLO4_18230</name>
</gene>
<accession>A0A1R3JA13</accession>
<reference evidence="2" key="1">
    <citation type="submission" date="2013-09" db="EMBL/GenBank/DDBJ databases">
        <title>Corchorus olitorius genome sequencing.</title>
        <authorList>
            <person name="Alam M."/>
            <person name="Haque M.S."/>
            <person name="Islam M.S."/>
            <person name="Emdad E.M."/>
            <person name="Islam M.M."/>
            <person name="Ahmed B."/>
            <person name="Halim A."/>
            <person name="Hossen Q.M.M."/>
            <person name="Hossain M.Z."/>
            <person name="Ahmed R."/>
            <person name="Khan M.M."/>
            <person name="Islam R."/>
            <person name="Rashid M.M."/>
            <person name="Khan S.A."/>
            <person name="Rahman M.S."/>
            <person name="Alam M."/>
            <person name="Yahiya A.S."/>
            <person name="Khan M.S."/>
            <person name="Azam M.S."/>
            <person name="Haque T."/>
            <person name="Lashkar M.Z.H."/>
            <person name="Akhand A.I."/>
            <person name="Morshed G."/>
            <person name="Roy S."/>
            <person name="Uddin K.S."/>
            <person name="Rabeya T."/>
            <person name="Hossain A.S."/>
            <person name="Chowdhury A."/>
            <person name="Snigdha A.R."/>
            <person name="Mortoza M.S."/>
            <person name="Matin S.A."/>
            <person name="Hoque S.M.E."/>
            <person name="Islam M.K."/>
            <person name="Roy D.K."/>
            <person name="Haider R."/>
            <person name="Moosa M.M."/>
            <person name="Elias S.M."/>
            <person name="Hasan A.M."/>
            <person name="Jahan S."/>
            <person name="Shafiuddin M."/>
            <person name="Mahmood N."/>
            <person name="Shommy N.S."/>
        </authorList>
    </citation>
    <scope>NUCLEOTIDE SEQUENCE [LARGE SCALE GENOMIC DNA]</scope>
    <source>
        <strain evidence="2">cv. O-4</strain>
    </source>
</reference>